<dbReference type="EMBL" id="LBTW01000006">
    <property type="protein sequence ID" value="KKQ50428.1"/>
    <property type="molecule type" value="Genomic_DNA"/>
</dbReference>
<name>A0A0G0I513_9BACT</name>
<accession>A0A0G0I513</accession>
<evidence type="ECO:0000313" key="1">
    <source>
        <dbReference type="EMBL" id="KKQ50428.1"/>
    </source>
</evidence>
<protein>
    <submittedName>
        <fullName evidence="1">Uncharacterized protein</fullName>
    </submittedName>
</protein>
<dbReference type="AlphaFoldDB" id="A0A0G0I513"/>
<proteinExistence type="predicted"/>
<comment type="caution">
    <text evidence="1">The sequence shown here is derived from an EMBL/GenBank/DDBJ whole genome shotgun (WGS) entry which is preliminary data.</text>
</comment>
<sequence length="110" mass="12688">MIDSFPKATSYLSSLDMAHSDGLDQLSKELLENPEHYERVSQSLRRRFVRGAETVFGIDRGGKRTRIKRVGENGKYRYFIEGSNGSWSEPDERIWVVSMFGLWQKSKGKV</sequence>
<gene>
    <name evidence="1" type="ORF">US67_C0006G0014</name>
</gene>
<evidence type="ECO:0000313" key="2">
    <source>
        <dbReference type="Proteomes" id="UP000034366"/>
    </source>
</evidence>
<organism evidence="1 2">
    <name type="scientific">Candidatus Woesebacteria bacterium GW2011_GWD1_38_10</name>
    <dbReference type="NCBI Taxonomy" id="1618592"/>
    <lineage>
        <taxon>Bacteria</taxon>
        <taxon>Candidatus Woeseibacteriota</taxon>
    </lineage>
</organism>
<dbReference type="Proteomes" id="UP000034366">
    <property type="component" value="Unassembled WGS sequence"/>
</dbReference>
<reference evidence="1 2" key="1">
    <citation type="journal article" date="2015" name="Nature">
        <title>rRNA introns, odd ribosomes, and small enigmatic genomes across a large radiation of phyla.</title>
        <authorList>
            <person name="Brown C.T."/>
            <person name="Hug L.A."/>
            <person name="Thomas B.C."/>
            <person name="Sharon I."/>
            <person name="Castelle C.J."/>
            <person name="Singh A."/>
            <person name="Wilkins M.J."/>
            <person name="Williams K.H."/>
            <person name="Banfield J.F."/>
        </authorList>
    </citation>
    <scope>NUCLEOTIDE SEQUENCE [LARGE SCALE GENOMIC DNA]</scope>
</reference>